<reference evidence="1 2" key="1">
    <citation type="submission" date="2018-07" db="EMBL/GenBank/DDBJ databases">
        <title>A draft genome of a endophytic bacteria, a new species of Pedobacter.</title>
        <authorList>
            <person name="Zhang Z.D."/>
            <person name="Chen Z.J."/>
        </authorList>
    </citation>
    <scope>NUCLEOTIDE SEQUENCE [LARGE SCALE GENOMIC DNA]</scope>
    <source>
        <strain evidence="1 2">RS10</strain>
    </source>
</reference>
<gene>
    <name evidence="1" type="ORF">DRW42_13140</name>
</gene>
<organism evidence="1 2">
    <name type="scientific">Pedobacter miscanthi</name>
    <dbReference type="NCBI Taxonomy" id="2259170"/>
    <lineage>
        <taxon>Bacteria</taxon>
        <taxon>Pseudomonadati</taxon>
        <taxon>Bacteroidota</taxon>
        <taxon>Sphingobacteriia</taxon>
        <taxon>Sphingobacteriales</taxon>
        <taxon>Sphingobacteriaceae</taxon>
        <taxon>Pedobacter</taxon>
    </lineage>
</organism>
<dbReference type="GO" id="GO:0006508">
    <property type="term" value="P:proteolysis"/>
    <property type="evidence" value="ECO:0007669"/>
    <property type="project" value="UniProtKB-KW"/>
</dbReference>
<evidence type="ECO:0000313" key="2">
    <source>
        <dbReference type="Proteomes" id="UP000252081"/>
    </source>
</evidence>
<dbReference type="AlphaFoldDB" id="A0A366KYY0"/>
<evidence type="ECO:0000313" key="1">
    <source>
        <dbReference type="EMBL" id="RBQ06837.1"/>
    </source>
</evidence>
<dbReference type="GO" id="GO:0008233">
    <property type="term" value="F:peptidase activity"/>
    <property type="evidence" value="ECO:0007669"/>
    <property type="project" value="UniProtKB-KW"/>
</dbReference>
<dbReference type="EMBL" id="QNQU01000010">
    <property type="protein sequence ID" value="RBQ06837.1"/>
    <property type="molecule type" value="Genomic_DNA"/>
</dbReference>
<accession>A0A366KYY0</accession>
<proteinExistence type="predicted"/>
<dbReference type="PROSITE" id="PS51257">
    <property type="entry name" value="PROKAR_LIPOPROTEIN"/>
    <property type="match status" value="1"/>
</dbReference>
<protein>
    <submittedName>
        <fullName evidence="1">Protease</fullName>
    </submittedName>
</protein>
<dbReference type="Gene3D" id="2.60.40.2970">
    <property type="match status" value="1"/>
</dbReference>
<keyword evidence="2" id="KW-1185">Reference proteome</keyword>
<dbReference type="RefSeq" id="WP_113949400.1">
    <property type="nucleotide sequence ID" value="NZ_QNQU01000010.1"/>
</dbReference>
<comment type="caution">
    <text evidence="1">The sequence shown here is derived from an EMBL/GenBank/DDBJ whole genome shotgun (WGS) entry which is preliminary data.</text>
</comment>
<dbReference type="OrthoDB" id="711001at2"/>
<sequence length="160" mass="17951">MLKLKLIIPAVLIVLAGCSQKVHNTTSESKSDSLYVVLKIKDIIKTGEKVTLNFTIHNDQSTERSFCKWHTPFEPLMSKYLDIKDENGNEASYKGPMAKRIMPPPADSYLIIKPKDILSSEVDLLKAYQLEAGKKYTVSYNSSSISGVKATNTVTFRYTK</sequence>
<keyword evidence="1" id="KW-0378">Hydrolase</keyword>
<dbReference type="Proteomes" id="UP000252081">
    <property type="component" value="Unassembled WGS sequence"/>
</dbReference>
<keyword evidence="1" id="KW-0645">Protease</keyword>
<name>A0A366KYY0_9SPHI</name>